<dbReference type="SUPFAM" id="SSF53649">
    <property type="entry name" value="Alkaline phosphatase-like"/>
    <property type="match status" value="1"/>
</dbReference>
<comment type="subcellular location">
    <subcellularLocation>
        <location evidence="1">Cell membrane</location>
        <topology evidence="1">Multi-pass membrane protein</topology>
    </subcellularLocation>
</comment>
<sequence length="612" mass="69077">MKAFLFYLQNFCFWLLVMMVQKPLFMLWYHDLFVKNTLADWCAVVFHALPLDLSLAAYLTAVPMLLALTDQWVVSKRWRRFVAWGYYGLASLLIASAFVVNLGLYSFWKYPLDATPIFYFFSSPKDAFASVSLWFALGGVLAIVAVATVIFMGAWRCLPSVLPRAERLTGRIATTFCLVVLTGLLIIPIRGGVTVSSTNTGKVYFSGQQSLNHAAVNPLFSFMESMVHDEDFANQYRFMTGDAADRQFRQMVYTRTSPQTHQSLLRQDAVRPDVYIIVMESFSSKLMKTLGGLPNVAVNLDRLSKEGVLFTRFYANSFRTDRGLVAILSGFPAQPTMSIMKYPRKTAHLPSIAAAMKRAGYGANYYYGGDADFTNMRSYLVNSGYENIVSDVDFPVKERLSKWGVPDHLVFARLLNDLRSARQAKPMLRVLQTSSSHEPFDVPYHRLANKRLNAFAYTDDCIGKFIDQLKQTRRWQHSLVVLVPDHQGCYPEDISNTDFARYQIPLIMLGGAIERPCRIDRIGSQNDIAATLLAQLGIDHGEFTFSKDMLDTRAPAFAWFSVPGLLGMVTDEGGVIYDTKLEKTVNSYGQPDHPLHMGKAWLQKLYDIIDGL</sequence>
<name>A0ABS3M8C0_9BACT</name>
<reference evidence="8 9" key="1">
    <citation type="submission" date="2021-01" db="EMBL/GenBank/DDBJ databases">
        <title>Prevotella A2931 sp. nov.</title>
        <authorList>
            <person name="Buhl M."/>
            <person name="Oberhettinger P."/>
        </authorList>
    </citation>
    <scope>NUCLEOTIDE SEQUENCE [LARGE SCALE GENOMIC DNA]</scope>
    <source>
        <strain evidence="8 9">A2931</strain>
    </source>
</reference>
<comment type="caution">
    <text evidence="8">The sequence shown here is derived from an EMBL/GenBank/DDBJ whole genome shotgun (WGS) entry which is preliminary data.</text>
</comment>
<evidence type="ECO:0000256" key="1">
    <source>
        <dbReference type="ARBA" id="ARBA00004651"/>
    </source>
</evidence>
<organism evidence="8 9">
    <name type="scientific">Prevotella illustrans</name>
    <dbReference type="NCBI Taxonomy" id="2800387"/>
    <lineage>
        <taxon>Bacteria</taxon>
        <taxon>Pseudomonadati</taxon>
        <taxon>Bacteroidota</taxon>
        <taxon>Bacteroidia</taxon>
        <taxon>Bacteroidales</taxon>
        <taxon>Prevotellaceae</taxon>
        <taxon>Prevotella</taxon>
    </lineage>
</organism>
<feature type="transmembrane region" description="Helical" evidence="6">
    <location>
        <begin position="12"/>
        <end position="30"/>
    </location>
</feature>
<dbReference type="Pfam" id="PF00884">
    <property type="entry name" value="Sulfatase"/>
    <property type="match status" value="1"/>
</dbReference>
<gene>
    <name evidence="8" type="ORF">JHU38_11380</name>
</gene>
<evidence type="ECO:0000259" key="7">
    <source>
        <dbReference type="Pfam" id="PF00884"/>
    </source>
</evidence>
<dbReference type="InterPro" id="IPR050448">
    <property type="entry name" value="OpgB/LTA_synthase_biosynth"/>
</dbReference>
<dbReference type="CDD" id="cd16015">
    <property type="entry name" value="LTA_synthase"/>
    <property type="match status" value="1"/>
</dbReference>
<dbReference type="RefSeq" id="WP_107580961.1">
    <property type="nucleotide sequence ID" value="NZ_JAERMS010000052.1"/>
</dbReference>
<dbReference type="InterPro" id="IPR017850">
    <property type="entry name" value="Alkaline_phosphatase_core_sf"/>
</dbReference>
<evidence type="ECO:0000256" key="5">
    <source>
        <dbReference type="ARBA" id="ARBA00023136"/>
    </source>
</evidence>
<evidence type="ECO:0000256" key="3">
    <source>
        <dbReference type="ARBA" id="ARBA00022692"/>
    </source>
</evidence>
<dbReference type="Gene3D" id="3.40.720.10">
    <property type="entry name" value="Alkaline Phosphatase, subunit A"/>
    <property type="match status" value="1"/>
</dbReference>
<keyword evidence="9" id="KW-1185">Reference proteome</keyword>
<dbReference type="InterPro" id="IPR000917">
    <property type="entry name" value="Sulfatase_N"/>
</dbReference>
<keyword evidence="2" id="KW-1003">Cell membrane</keyword>
<dbReference type="PANTHER" id="PTHR47371:SF3">
    <property type="entry name" value="PHOSPHOGLYCEROL TRANSFERASE I"/>
    <property type="match status" value="1"/>
</dbReference>
<dbReference type="InterPro" id="IPR012160">
    <property type="entry name" value="LtaS-like"/>
</dbReference>
<feature type="transmembrane region" description="Helical" evidence="6">
    <location>
        <begin position="172"/>
        <end position="189"/>
    </location>
</feature>
<keyword evidence="3 6" id="KW-0812">Transmembrane</keyword>
<dbReference type="PANTHER" id="PTHR47371">
    <property type="entry name" value="LIPOTEICHOIC ACID SYNTHASE"/>
    <property type="match status" value="1"/>
</dbReference>
<evidence type="ECO:0000256" key="2">
    <source>
        <dbReference type="ARBA" id="ARBA00022475"/>
    </source>
</evidence>
<feature type="transmembrane region" description="Helical" evidence="6">
    <location>
        <begin position="55"/>
        <end position="74"/>
    </location>
</feature>
<dbReference type="EMBL" id="JAERMS010000052">
    <property type="protein sequence ID" value="MBO1364356.1"/>
    <property type="molecule type" value="Genomic_DNA"/>
</dbReference>
<evidence type="ECO:0000313" key="8">
    <source>
        <dbReference type="EMBL" id="MBO1364356.1"/>
    </source>
</evidence>
<keyword evidence="5 6" id="KW-0472">Membrane</keyword>
<protein>
    <submittedName>
        <fullName evidence="8">Sulfatase-like hydrolase/transferase</fullName>
    </submittedName>
</protein>
<proteinExistence type="predicted"/>
<evidence type="ECO:0000256" key="4">
    <source>
        <dbReference type="ARBA" id="ARBA00022989"/>
    </source>
</evidence>
<feature type="transmembrane region" description="Helical" evidence="6">
    <location>
        <begin position="86"/>
        <end position="108"/>
    </location>
</feature>
<accession>A0ABS3M8C0</accession>
<dbReference type="PIRSF" id="PIRSF005091">
    <property type="entry name" value="Mmb_sulf_HI1246"/>
    <property type="match status" value="1"/>
</dbReference>
<keyword evidence="4 6" id="KW-1133">Transmembrane helix</keyword>
<dbReference type="Proteomes" id="UP000664265">
    <property type="component" value="Unassembled WGS sequence"/>
</dbReference>
<feature type="domain" description="Sulfatase N-terminal" evidence="7">
    <location>
        <begin position="272"/>
        <end position="538"/>
    </location>
</feature>
<evidence type="ECO:0000313" key="9">
    <source>
        <dbReference type="Proteomes" id="UP000664265"/>
    </source>
</evidence>
<evidence type="ECO:0000256" key="6">
    <source>
        <dbReference type="SAM" id="Phobius"/>
    </source>
</evidence>
<feature type="transmembrane region" description="Helical" evidence="6">
    <location>
        <begin position="128"/>
        <end position="151"/>
    </location>
</feature>